<dbReference type="Pfam" id="PF03479">
    <property type="entry name" value="PCC"/>
    <property type="match status" value="1"/>
</dbReference>
<accession>A0A8T4C8K8</accession>
<dbReference type="PROSITE" id="PS51742">
    <property type="entry name" value="PPC"/>
    <property type="match status" value="1"/>
</dbReference>
<keyword evidence="2" id="KW-0238">DNA-binding</keyword>
<evidence type="ECO:0000259" key="1">
    <source>
        <dbReference type="PROSITE" id="PS51742"/>
    </source>
</evidence>
<dbReference type="EMBL" id="VGJJ01000043">
    <property type="protein sequence ID" value="MBM3282554.1"/>
    <property type="molecule type" value="Genomic_DNA"/>
</dbReference>
<dbReference type="GO" id="GO:0003677">
    <property type="term" value="F:DNA binding"/>
    <property type="evidence" value="ECO:0007669"/>
    <property type="project" value="UniProtKB-KW"/>
</dbReference>
<dbReference type="AlphaFoldDB" id="A0A8T4C8K8"/>
<proteinExistence type="predicted"/>
<organism evidence="2 3">
    <name type="scientific">Candidatus Iainarchaeum sp</name>
    <dbReference type="NCBI Taxonomy" id="3101447"/>
    <lineage>
        <taxon>Archaea</taxon>
        <taxon>Candidatus Iainarchaeota</taxon>
        <taxon>Candidatus Iainarchaeia</taxon>
        <taxon>Candidatus Iainarchaeales</taxon>
        <taxon>Candidatus Iainarchaeaceae</taxon>
        <taxon>Candidatus Iainarchaeum</taxon>
    </lineage>
</organism>
<protein>
    <submittedName>
        <fullName evidence="2">DNA-binding protein</fullName>
    </submittedName>
</protein>
<comment type="caution">
    <text evidence="2">The sequence shown here is derived from an EMBL/GenBank/DDBJ whole genome shotgun (WGS) entry which is preliminary data.</text>
</comment>
<reference evidence="2" key="1">
    <citation type="submission" date="2019-03" db="EMBL/GenBank/DDBJ databases">
        <title>Lake Tanganyika Metagenome-Assembled Genomes (MAGs).</title>
        <authorList>
            <person name="Tran P."/>
        </authorList>
    </citation>
    <scope>NUCLEOTIDE SEQUENCE</scope>
    <source>
        <strain evidence="2">M_DeepCast_50m_m2_156</strain>
    </source>
</reference>
<dbReference type="Gene3D" id="3.30.1330.80">
    <property type="entry name" value="Hypothetical protein, similar to alpha- acetolactate decarboxylase, domain 2"/>
    <property type="match status" value="1"/>
</dbReference>
<gene>
    <name evidence="2" type="ORF">FJY86_04430</name>
</gene>
<dbReference type="InterPro" id="IPR005175">
    <property type="entry name" value="PPC_dom"/>
</dbReference>
<dbReference type="Proteomes" id="UP000774699">
    <property type="component" value="Unassembled WGS sequence"/>
</dbReference>
<evidence type="ECO:0000313" key="2">
    <source>
        <dbReference type="EMBL" id="MBM3282554.1"/>
    </source>
</evidence>
<feature type="domain" description="PPC" evidence="1">
    <location>
        <begin position="11"/>
        <end position="142"/>
    </location>
</feature>
<evidence type="ECO:0000313" key="3">
    <source>
        <dbReference type="Proteomes" id="UP000774699"/>
    </source>
</evidence>
<name>A0A8T4C8K8_9ARCH</name>
<dbReference type="SUPFAM" id="SSF117856">
    <property type="entry name" value="AF0104/ALDC/Ptd012-like"/>
    <property type="match status" value="1"/>
</dbReference>
<sequence length="142" mass="15496">MGNLDSTIYKGKSVEKTLNLVFDEGDDVLAGIKNAIRQHNIREASALNAEGQLKDATINYFNKSRFVSTDIKNGRIVSCSGRFMNLKDGVIGDMHVGFMLGMQMWDGTLVKAVAAKGFELTLKFYQNAEDAAKEAGLSGVKN</sequence>